<dbReference type="EMBL" id="JACHHX010000009">
    <property type="protein sequence ID" value="MBB5015588.1"/>
    <property type="molecule type" value="Genomic_DNA"/>
</dbReference>
<comment type="caution">
    <text evidence="8">The sequence shown here is derived from an EMBL/GenBank/DDBJ whole genome shotgun (WGS) entry which is preliminary data.</text>
</comment>
<comment type="domain">
    <text evidence="5">The PRC barrel domain binds ribosomal protein uS19.</text>
</comment>
<evidence type="ECO:0000256" key="3">
    <source>
        <dbReference type="ARBA" id="ARBA00022552"/>
    </source>
</evidence>
<evidence type="ECO:0000256" key="5">
    <source>
        <dbReference type="HAMAP-Rule" id="MF_00014"/>
    </source>
</evidence>
<name>A0A7W8DE80_9GAMM</name>
<comment type="similarity">
    <text evidence="5">Belongs to the RimM family.</text>
</comment>
<keyword evidence="3 5" id="KW-0698">rRNA processing</keyword>
<protein>
    <recommendedName>
        <fullName evidence="5">Ribosome maturation factor RimM</fullName>
    </recommendedName>
</protein>
<evidence type="ECO:0000256" key="4">
    <source>
        <dbReference type="ARBA" id="ARBA00023186"/>
    </source>
</evidence>
<dbReference type="NCBIfam" id="TIGR02273">
    <property type="entry name" value="16S_RimM"/>
    <property type="match status" value="1"/>
</dbReference>
<dbReference type="SUPFAM" id="SSF50346">
    <property type="entry name" value="PRC-barrel domain"/>
    <property type="match status" value="1"/>
</dbReference>
<dbReference type="PANTHER" id="PTHR33692">
    <property type="entry name" value="RIBOSOME MATURATION FACTOR RIMM"/>
    <property type="match status" value="1"/>
</dbReference>
<dbReference type="RefSeq" id="WP_183948272.1">
    <property type="nucleotide sequence ID" value="NZ_JACHHX010000009.1"/>
</dbReference>
<dbReference type="GO" id="GO:0005840">
    <property type="term" value="C:ribosome"/>
    <property type="evidence" value="ECO:0007669"/>
    <property type="project" value="InterPro"/>
</dbReference>
<dbReference type="InterPro" id="IPR009000">
    <property type="entry name" value="Transl_B-barrel_sf"/>
</dbReference>
<evidence type="ECO:0000256" key="1">
    <source>
        <dbReference type="ARBA" id="ARBA00022490"/>
    </source>
</evidence>
<dbReference type="Gene3D" id="2.30.30.240">
    <property type="entry name" value="PRC-barrel domain"/>
    <property type="match status" value="1"/>
</dbReference>
<dbReference type="Pfam" id="PF01782">
    <property type="entry name" value="RimM"/>
    <property type="match status" value="1"/>
</dbReference>
<dbReference type="Proteomes" id="UP000519004">
    <property type="component" value="Unassembled WGS sequence"/>
</dbReference>
<dbReference type="GO" id="GO:0042274">
    <property type="term" value="P:ribosomal small subunit biogenesis"/>
    <property type="evidence" value="ECO:0007669"/>
    <property type="project" value="UniProtKB-UniRule"/>
</dbReference>
<dbReference type="PANTHER" id="PTHR33692:SF1">
    <property type="entry name" value="RIBOSOME MATURATION FACTOR RIMM"/>
    <property type="match status" value="1"/>
</dbReference>
<evidence type="ECO:0000259" key="6">
    <source>
        <dbReference type="Pfam" id="PF01782"/>
    </source>
</evidence>
<dbReference type="SUPFAM" id="SSF50447">
    <property type="entry name" value="Translation proteins"/>
    <property type="match status" value="1"/>
</dbReference>
<evidence type="ECO:0000259" key="7">
    <source>
        <dbReference type="Pfam" id="PF24986"/>
    </source>
</evidence>
<dbReference type="GO" id="GO:0006364">
    <property type="term" value="P:rRNA processing"/>
    <property type="evidence" value="ECO:0007669"/>
    <property type="project" value="UniProtKB-UniRule"/>
</dbReference>
<evidence type="ECO:0000313" key="8">
    <source>
        <dbReference type="EMBL" id="MBB5015588.1"/>
    </source>
</evidence>
<dbReference type="Gene3D" id="2.40.30.60">
    <property type="entry name" value="RimM"/>
    <property type="match status" value="1"/>
</dbReference>
<proteinExistence type="inferred from homology"/>
<evidence type="ECO:0000313" key="9">
    <source>
        <dbReference type="Proteomes" id="UP000519004"/>
    </source>
</evidence>
<dbReference type="GO" id="GO:0043022">
    <property type="term" value="F:ribosome binding"/>
    <property type="evidence" value="ECO:0007669"/>
    <property type="project" value="InterPro"/>
</dbReference>
<feature type="domain" description="RimM N-terminal" evidence="6">
    <location>
        <begin position="10"/>
        <end position="90"/>
    </location>
</feature>
<keyword evidence="4 5" id="KW-0143">Chaperone</keyword>
<feature type="domain" description="Ribosome maturation factor RimM PRC barrel" evidence="7">
    <location>
        <begin position="102"/>
        <end position="166"/>
    </location>
</feature>
<dbReference type="InterPro" id="IPR011033">
    <property type="entry name" value="PRC_barrel-like_sf"/>
</dbReference>
<dbReference type="InterPro" id="IPR011961">
    <property type="entry name" value="RimM"/>
</dbReference>
<dbReference type="GO" id="GO:0005737">
    <property type="term" value="C:cytoplasm"/>
    <property type="evidence" value="ECO:0007669"/>
    <property type="project" value="UniProtKB-SubCell"/>
</dbReference>
<dbReference type="InterPro" id="IPR036976">
    <property type="entry name" value="RimM_N_sf"/>
</dbReference>
<keyword evidence="2 5" id="KW-0690">Ribosome biogenesis</keyword>
<comment type="subcellular location">
    <subcellularLocation>
        <location evidence="5">Cytoplasm</location>
    </subcellularLocation>
</comment>
<keyword evidence="1 5" id="KW-0963">Cytoplasm</keyword>
<reference evidence="8 9" key="1">
    <citation type="submission" date="2020-08" db="EMBL/GenBank/DDBJ databases">
        <title>Genomic Encyclopedia of Type Strains, Phase IV (KMG-IV): sequencing the most valuable type-strain genomes for metagenomic binning, comparative biology and taxonomic classification.</title>
        <authorList>
            <person name="Goeker M."/>
        </authorList>
    </citation>
    <scope>NUCLEOTIDE SEQUENCE [LARGE SCALE GENOMIC DNA]</scope>
    <source>
        <strain evidence="8 9">DSM 25897</strain>
    </source>
</reference>
<dbReference type="InterPro" id="IPR056792">
    <property type="entry name" value="PRC_RimM"/>
</dbReference>
<gene>
    <name evidence="5" type="primary">rimM</name>
    <name evidence="8" type="ORF">HNQ58_001492</name>
</gene>
<dbReference type="Pfam" id="PF24986">
    <property type="entry name" value="PRC_RimM"/>
    <property type="match status" value="1"/>
</dbReference>
<keyword evidence="9" id="KW-1185">Reference proteome</keyword>
<dbReference type="InterPro" id="IPR002676">
    <property type="entry name" value="RimM_N"/>
</dbReference>
<dbReference type="AlphaFoldDB" id="A0A7W8DE80"/>
<evidence type="ECO:0000256" key="2">
    <source>
        <dbReference type="ARBA" id="ARBA00022517"/>
    </source>
</evidence>
<comment type="subunit">
    <text evidence="5">Binds ribosomal protein uS19.</text>
</comment>
<accession>A0A7W8DE80</accession>
<organism evidence="8 9">
    <name type="scientific">Rehaibacterium terrae</name>
    <dbReference type="NCBI Taxonomy" id="1341696"/>
    <lineage>
        <taxon>Bacteria</taxon>
        <taxon>Pseudomonadati</taxon>
        <taxon>Pseudomonadota</taxon>
        <taxon>Gammaproteobacteria</taxon>
        <taxon>Lysobacterales</taxon>
        <taxon>Lysobacteraceae</taxon>
        <taxon>Rehaibacterium</taxon>
    </lineage>
</organism>
<dbReference type="HAMAP" id="MF_00014">
    <property type="entry name" value="Ribosome_mat_RimM"/>
    <property type="match status" value="1"/>
</dbReference>
<comment type="function">
    <text evidence="5">An accessory protein needed during the final step in the assembly of 30S ribosomal subunit, possibly for assembly of the head region. Essential for efficient processing of 16S rRNA. May be needed both before and after RbfA during the maturation of 16S rRNA. It has affinity for free ribosomal 30S subunits but not for 70S ribosomes.</text>
</comment>
<sequence>MDATERRILLGRVVGLFGVRGELKLESYTDPRDAIFRYQPWTLRSGAGEHPAAGVTGRDNGRNVIARFPGIADRDRAQALIGAEIWVSRSALPPPGPGEYYWVDLEGLAVSTVEGVELGTVSHLFATGANDVMVVRGERERMVPFVIGDYVKSVDLEAGRIVVDWDPEF</sequence>